<dbReference type="EMBL" id="CABVGX010000017">
    <property type="protein sequence ID" value="VVM84437.1"/>
    <property type="molecule type" value="Genomic_DNA"/>
</dbReference>
<proteinExistence type="predicted"/>
<organism evidence="2 4">
    <name type="scientific">Pseudomonas fluorescens</name>
    <dbReference type="NCBI Taxonomy" id="294"/>
    <lineage>
        <taxon>Bacteria</taxon>
        <taxon>Pseudomonadati</taxon>
        <taxon>Pseudomonadota</taxon>
        <taxon>Gammaproteobacteria</taxon>
        <taxon>Pseudomonadales</taxon>
        <taxon>Pseudomonadaceae</taxon>
        <taxon>Pseudomonas</taxon>
    </lineage>
</organism>
<evidence type="ECO:0000313" key="3">
    <source>
        <dbReference type="Proteomes" id="UP000325607"/>
    </source>
</evidence>
<dbReference type="Proteomes" id="UP000325607">
    <property type="component" value="Unassembled WGS sequence"/>
</dbReference>
<evidence type="ECO:0000313" key="1">
    <source>
        <dbReference type="EMBL" id="VVM84437.1"/>
    </source>
</evidence>
<dbReference type="Proteomes" id="UP000326953">
    <property type="component" value="Unassembled WGS sequence"/>
</dbReference>
<gene>
    <name evidence="1" type="ORF">PS645_02444</name>
    <name evidence="2" type="ORF">PS662_05659</name>
</gene>
<sequence length="185" mass="20895">MRDLINNNIIARFRWLEAIKSRSISVTKKQAQAISSMKEFCHLEVPDHFTKIAYNTLKSRTTSGKIQELNVPGANQWDYVKLLRQEAAETVPKSEAPSPKFNNPDLPELYSTALLEAHLCSLAYLEIYRFLEDLVFRTTDENSDLSELISNQLKICSAKFSNIVSPGLMTSEGRNFELIIGGKAP</sequence>
<name>A0A5E6XSR6_PSEFL</name>
<protein>
    <submittedName>
        <fullName evidence="2">Uncharacterized protein</fullName>
    </submittedName>
</protein>
<dbReference type="AlphaFoldDB" id="A0A5E6XSR6"/>
<accession>A0A5E6XSR6</accession>
<reference evidence="3 4" key="1">
    <citation type="submission" date="2019-09" db="EMBL/GenBank/DDBJ databases">
        <authorList>
            <person name="Chandra G."/>
            <person name="Truman W A."/>
        </authorList>
    </citation>
    <scope>NUCLEOTIDE SEQUENCE [LARGE SCALE GENOMIC DNA]</scope>
    <source>
        <strain evidence="1">PS645</strain>
        <strain evidence="2">PS662</strain>
    </source>
</reference>
<evidence type="ECO:0000313" key="4">
    <source>
        <dbReference type="Proteomes" id="UP000326953"/>
    </source>
</evidence>
<dbReference type="OrthoDB" id="6879354at2"/>
<evidence type="ECO:0000313" key="2">
    <source>
        <dbReference type="EMBL" id="VVN43807.1"/>
    </source>
</evidence>
<dbReference type="RefSeq" id="WP_150580678.1">
    <property type="nucleotide sequence ID" value="NZ_CABVGX010000017.1"/>
</dbReference>
<dbReference type="EMBL" id="CABVHK010000026">
    <property type="protein sequence ID" value="VVN43807.1"/>
    <property type="molecule type" value="Genomic_DNA"/>
</dbReference>